<evidence type="ECO:0000256" key="6">
    <source>
        <dbReference type="ARBA" id="ARBA00022598"/>
    </source>
</evidence>
<dbReference type="Proteomes" id="UP000179129">
    <property type="component" value="Unassembled WGS sequence"/>
</dbReference>
<evidence type="ECO:0000256" key="7">
    <source>
        <dbReference type="ARBA" id="ARBA00022723"/>
    </source>
</evidence>
<dbReference type="InterPro" id="IPR045864">
    <property type="entry name" value="aa-tRNA-synth_II/BPL/LPL"/>
</dbReference>
<dbReference type="Pfam" id="PF03484">
    <property type="entry name" value="B5"/>
    <property type="match status" value="1"/>
</dbReference>
<evidence type="ECO:0000256" key="3">
    <source>
        <dbReference type="ARBA" id="ARBA00011209"/>
    </source>
</evidence>
<dbReference type="InterPro" id="IPR005121">
    <property type="entry name" value="Fdx_antiC-bd"/>
</dbReference>
<dbReference type="InterPro" id="IPR033714">
    <property type="entry name" value="tRNA_bind_bactPheRS"/>
</dbReference>
<dbReference type="InterPro" id="IPR045060">
    <property type="entry name" value="Phe-tRNA-ligase_IIc_bsu"/>
</dbReference>
<dbReference type="Gene3D" id="3.30.930.10">
    <property type="entry name" value="Bira Bifunctional Protein, Domain 2"/>
    <property type="match status" value="1"/>
</dbReference>
<dbReference type="Pfam" id="PF17759">
    <property type="entry name" value="tRNA_synthFbeta"/>
    <property type="match status" value="1"/>
</dbReference>
<keyword evidence="8 15" id="KW-0547">Nucleotide-binding</keyword>
<feature type="binding site" evidence="15">
    <location>
        <position position="466"/>
    </location>
    <ligand>
        <name>Mg(2+)</name>
        <dbReference type="ChEBI" id="CHEBI:18420"/>
        <note>shared with alpha subunit</note>
    </ligand>
</feature>
<comment type="subcellular location">
    <subcellularLocation>
        <location evidence="1 15">Cytoplasm</location>
    </subcellularLocation>
</comment>
<dbReference type="Gene3D" id="3.30.56.10">
    <property type="match status" value="2"/>
</dbReference>
<dbReference type="SUPFAM" id="SSF54991">
    <property type="entry name" value="Anticodon-binding domain of PheRS"/>
    <property type="match status" value="1"/>
</dbReference>
<dbReference type="PROSITE" id="PS50886">
    <property type="entry name" value="TRBD"/>
    <property type="match status" value="1"/>
</dbReference>
<keyword evidence="9 15" id="KW-0067">ATP-binding</keyword>
<dbReference type="CDD" id="cd00769">
    <property type="entry name" value="PheRS_beta_core"/>
    <property type="match status" value="1"/>
</dbReference>
<evidence type="ECO:0000256" key="16">
    <source>
        <dbReference type="PROSITE-ProRule" id="PRU00209"/>
    </source>
</evidence>
<dbReference type="Gene3D" id="2.40.50.140">
    <property type="entry name" value="Nucleic acid-binding proteins"/>
    <property type="match status" value="1"/>
</dbReference>
<evidence type="ECO:0000256" key="8">
    <source>
        <dbReference type="ARBA" id="ARBA00022741"/>
    </source>
</evidence>
<dbReference type="HAMAP" id="MF_00283">
    <property type="entry name" value="Phe_tRNA_synth_beta1"/>
    <property type="match status" value="1"/>
</dbReference>
<dbReference type="InterPro" id="IPR005146">
    <property type="entry name" value="B3/B4_tRNA-bd"/>
</dbReference>
<keyword evidence="7 15" id="KW-0479">Metal-binding</keyword>
<dbReference type="InterPro" id="IPR002547">
    <property type="entry name" value="tRNA-bd_dom"/>
</dbReference>
<comment type="subunit">
    <text evidence="3 15">Tetramer of two alpha and two beta subunits.</text>
</comment>
<dbReference type="STRING" id="1817867.A3F83_10080"/>
<dbReference type="GO" id="GO:0006432">
    <property type="term" value="P:phenylalanyl-tRNA aminoacylation"/>
    <property type="evidence" value="ECO:0007669"/>
    <property type="project" value="UniProtKB-UniRule"/>
</dbReference>
<comment type="similarity">
    <text evidence="2 15">Belongs to the phenylalanyl-tRNA synthetase beta subunit family. Type 1 subfamily.</text>
</comment>
<dbReference type="PROSITE" id="PS51483">
    <property type="entry name" value="B5"/>
    <property type="match status" value="1"/>
</dbReference>
<evidence type="ECO:0000256" key="9">
    <source>
        <dbReference type="ARBA" id="ARBA00022840"/>
    </source>
</evidence>
<dbReference type="GO" id="GO:0005524">
    <property type="term" value="F:ATP binding"/>
    <property type="evidence" value="ECO:0007669"/>
    <property type="project" value="UniProtKB-UniRule"/>
</dbReference>
<feature type="binding site" evidence="15">
    <location>
        <position position="463"/>
    </location>
    <ligand>
        <name>Mg(2+)</name>
        <dbReference type="ChEBI" id="CHEBI:18420"/>
        <note>shared with alpha subunit</note>
    </ligand>
</feature>
<dbReference type="CDD" id="cd02796">
    <property type="entry name" value="tRNA_bind_bactPheRS"/>
    <property type="match status" value="1"/>
</dbReference>
<keyword evidence="4 15" id="KW-0963">Cytoplasm</keyword>
<dbReference type="PANTHER" id="PTHR10947:SF0">
    <property type="entry name" value="PHENYLALANINE--TRNA LIGASE BETA SUBUNIT"/>
    <property type="match status" value="1"/>
</dbReference>
<evidence type="ECO:0000259" key="17">
    <source>
        <dbReference type="PROSITE" id="PS50886"/>
    </source>
</evidence>
<dbReference type="SUPFAM" id="SSF56037">
    <property type="entry name" value="PheT/TilS domain"/>
    <property type="match status" value="1"/>
</dbReference>
<dbReference type="GO" id="GO:0000287">
    <property type="term" value="F:magnesium ion binding"/>
    <property type="evidence" value="ECO:0007669"/>
    <property type="project" value="UniProtKB-UniRule"/>
</dbReference>
<evidence type="ECO:0000256" key="14">
    <source>
        <dbReference type="ARBA" id="ARBA00049255"/>
    </source>
</evidence>
<comment type="cofactor">
    <cofactor evidence="15">
        <name>Mg(2+)</name>
        <dbReference type="ChEBI" id="CHEBI:18420"/>
    </cofactor>
    <text evidence="15">Binds 2 magnesium ions per tetramer.</text>
</comment>
<dbReference type="PANTHER" id="PTHR10947">
    <property type="entry name" value="PHENYLALANYL-TRNA SYNTHETASE BETA CHAIN AND LEUCINE-RICH REPEAT-CONTAINING PROTEIN 47"/>
    <property type="match status" value="1"/>
</dbReference>
<dbReference type="InterPro" id="IPR005147">
    <property type="entry name" value="tRNA_synthase_B5-dom"/>
</dbReference>
<dbReference type="Gene3D" id="3.30.70.380">
    <property type="entry name" value="Ferrodoxin-fold anticodon-binding domain"/>
    <property type="match status" value="1"/>
</dbReference>
<evidence type="ECO:0000256" key="13">
    <source>
        <dbReference type="ARBA" id="ARBA00023146"/>
    </source>
</evidence>
<evidence type="ECO:0000259" key="19">
    <source>
        <dbReference type="PROSITE" id="PS51483"/>
    </source>
</evidence>
<dbReference type="InterPro" id="IPR004532">
    <property type="entry name" value="Phe-tRNA-ligase_IIc_bsu_bact"/>
</dbReference>
<proteinExistence type="inferred from homology"/>
<evidence type="ECO:0000256" key="11">
    <source>
        <dbReference type="ARBA" id="ARBA00022884"/>
    </source>
</evidence>
<dbReference type="EMBL" id="MFIX01000003">
    <property type="protein sequence ID" value="OGG06878.1"/>
    <property type="molecule type" value="Genomic_DNA"/>
</dbReference>
<evidence type="ECO:0000259" key="18">
    <source>
        <dbReference type="PROSITE" id="PS51447"/>
    </source>
</evidence>
<dbReference type="SUPFAM" id="SSF55681">
    <property type="entry name" value="Class II aaRS and biotin synthetases"/>
    <property type="match status" value="1"/>
</dbReference>
<evidence type="ECO:0000256" key="15">
    <source>
        <dbReference type="HAMAP-Rule" id="MF_00283"/>
    </source>
</evidence>
<dbReference type="FunFam" id="3.50.40.10:FF:000001">
    <property type="entry name" value="Phenylalanine--tRNA ligase beta subunit"/>
    <property type="match status" value="1"/>
</dbReference>
<organism evidence="20 21">
    <name type="scientific">Candidatus Glassbacteria bacterium RIFCSPLOWO2_12_FULL_58_11</name>
    <dbReference type="NCBI Taxonomy" id="1817867"/>
    <lineage>
        <taxon>Bacteria</taxon>
        <taxon>Candidatus Glassiibacteriota</taxon>
    </lineage>
</organism>
<dbReference type="SUPFAM" id="SSF50249">
    <property type="entry name" value="Nucleic acid-binding proteins"/>
    <property type="match status" value="1"/>
</dbReference>
<evidence type="ECO:0000256" key="12">
    <source>
        <dbReference type="ARBA" id="ARBA00022917"/>
    </source>
</evidence>
<dbReference type="GO" id="GO:0009328">
    <property type="term" value="C:phenylalanine-tRNA ligase complex"/>
    <property type="evidence" value="ECO:0007669"/>
    <property type="project" value="TreeGrafter"/>
</dbReference>
<dbReference type="Gene3D" id="3.50.40.10">
    <property type="entry name" value="Phenylalanyl-trna Synthetase, Chain B, domain 3"/>
    <property type="match status" value="1"/>
</dbReference>
<evidence type="ECO:0000256" key="1">
    <source>
        <dbReference type="ARBA" id="ARBA00004496"/>
    </source>
</evidence>
<evidence type="ECO:0000256" key="4">
    <source>
        <dbReference type="ARBA" id="ARBA00022490"/>
    </source>
</evidence>
<evidence type="ECO:0000256" key="10">
    <source>
        <dbReference type="ARBA" id="ARBA00022842"/>
    </source>
</evidence>
<dbReference type="PROSITE" id="PS51447">
    <property type="entry name" value="FDX_ACB"/>
    <property type="match status" value="1"/>
</dbReference>
<dbReference type="Pfam" id="PF01588">
    <property type="entry name" value="tRNA_bind"/>
    <property type="match status" value="1"/>
</dbReference>
<evidence type="ECO:0000256" key="5">
    <source>
        <dbReference type="ARBA" id="ARBA00022555"/>
    </source>
</evidence>
<dbReference type="InterPro" id="IPR009061">
    <property type="entry name" value="DNA-bd_dom_put_sf"/>
</dbReference>
<dbReference type="InterPro" id="IPR020825">
    <property type="entry name" value="Phe-tRNA_synthase-like_B3/B4"/>
</dbReference>
<keyword evidence="6 15" id="KW-0436">Ligase</keyword>
<protein>
    <recommendedName>
        <fullName evidence="15">Phenylalanine--tRNA ligase beta subunit</fullName>
        <ecNumber evidence="15">6.1.1.20</ecNumber>
    </recommendedName>
    <alternativeName>
        <fullName evidence="15">Phenylalanyl-tRNA synthetase beta subunit</fullName>
        <shortName evidence="15">PheRS</shortName>
    </alternativeName>
</protein>
<evidence type="ECO:0000313" key="20">
    <source>
        <dbReference type="EMBL" id="OGG06878.1"/>
    </source>
</evidence>
<keyword evidence="12 15" id="KW-0648">Protein biosynthesis</keyword>
<feature type="domain" description="FDX-ACB" evidence="18">
    <location>
        <begin position="704"/>
        <end position="796"/>
    </location>
</feature>
<dbReference type="AlphaFoldDB" id="A0A1F5Z337"/>
<dbReference type="Pfam" id="PF03147">
    <property type="entry name" value="FDX-ACB"/>
    <property type="match status" value="1"/>
</dbReference>
<comment type="catalytic activity">
    <reaction evidence="14 15">
        <text>tRNA(Phe) + L-phenylalanine + ATP = L-phenylalanyl-tRNA(Phe) + AMP + diphosphate + H(+)</text>
        <dbReference type="Rhea" id="RHEA:19413"/>
        <dbReference type="Rhea" id="RHEA-COMP:9668"/>
        <dbReference type="Rhea" id="RHEA-COMP:9699"/>
        <dbReference type="ChEBI" id="CHEBI:15378"/>
        <dbReference type="ChEBI" id="CHEBI:30616"/>
        <dbReference type="ChEBI" id="CHEBI:33019"/>
        <dbReference type="ChEBI" id="CHEBI:58095"/>
        <dbReference type="ChEBI" id="CHEBI:78442"/>
        <dbReference type="ChEBI" id="CHEBI:78531"/>
        <dbReference type="ChEBI" id="CHEBI:456215"/>
        <dbReference type="EC" id="6.1.1.20"/>
    </reaction>
</comment>
<evidence type="ECO:0000256" key="2">
    <source>
        <dbReference type="ARBA" id="ARBA00008653"/>
    </source>
</evidence>
<dbReference type="InterPro" id="IPR012340">
    <property type="entry name" value="NA-bd_OB-fold"/>
</dbReference>
<dbReference type="EC" id="6.1.1.20" evidence="15"/>
<dbReference type="NCBIfam" id="TIGR00472">
    <property type="entry name" value="pheT_bact"/>
    <property type="match status" value="1"/>
</dbReference>
<feature type="binding site" evidence="15">
    <location>
        <position position="457"/>
    </location>
    <ligand>
        <name>Mg(2+)</name>
        <dbReference type="ChEBI" id="CHEBI:18420"/>
        <note>shared with alpha subunit</note>
    </ligand>
</feature>
<dbReference type="InterPro" id="IPR041616">
    <property type="entry name" value="PheRS_beta_core"/>
</dbReference>
<dbReference type="GO" id="GO:0000049">
    <property type="term" value="F:tRNA binding"/>
    <property type="evidence" value="ECO:0007669"/>
    <property type="project" value="UniProtKB-UniRule"/>
</dbReference>
<reference evidence="20 21" key="1">
    <citation type="journal article" date="2016" name="Nat. Commun.">
        <title>Thousands of microbial genomes shed light on interconnected biogeochemical processes in an aquifer system.</title>
        <authorList>
            <person name="Anantharaman K."/>
            <person name="Brown C.T."/>
            <person name="Hug L.A."/>
            <person name="Sharon I."/>
            <person name="Castelle C.J."/>
            <person name="Probst A.J."/>
            <person name="Thomas B.C."/>
            <person name="Singh A."/>
            <person name="Wilkins M.J."/>
            <person name="Karaoz U."/>
            <person name="Brodie E.L."/>
            <person name="Williams K.H."/>
            <person name="Hubbard S.S."/>
            <person name="Banfield J.F."/>
        </authorList>
    </citation>
    <scope>NUCLEOTIDE SEQUENCE [LARGE SCALE GENOMIC DNA]</scope>
</reference>
<keyword evidence="13 15" id="KW-0030">Aminoacyl-tRNA synthetase</keyword>
<dbReference type="SMART" id="SM00873">
    <property type="entry name" value="B3_4"/>
    <property type="match status" value="1"/>
</dbReference>
<keyword evidence="11 16" id="KW-0694">RNA-binding</keyword>
<name>A0A1F5Z337_9BACT</name>
<feature type="domain" description="B5" evidence="19">
    <location>
        <begin position="402"/>
        <end position="479"/>
    </location>
</feature>
<feature type="domain" description="TRNA-binding" evidence="17">
    <location>
        <begin position="39"/>
        <end position="148"/>
    </location>
</feature>
<dbReference type="InterPro" id="IPR036690">
    <property type="entry name" value="Fdx_antiC-bd_sf"/>
</dbReference>
<sequence>MNISYKWLKSLLEFELTPQQVAERLTRIGHAVEELTYLGSGFESVLAARALKVSKHPNADKLKLVEADYGATETLEVVCGAPNVKEGGLYPLALSGARLAGGMTVEKVKIRGVESRGMLCSEKELGLSAESAGLMELDPVWKPGTPLAEVLGREDWMLGIEVTANRGDMWSHLGVVRELQPFVSHKLRLPEAKPAESGPAINELTSVRIEDPEGCPRYMARVILEVKVGPSPRWLIERLAAVGQRSINNVVDVTNYILLELGQPLHAFDLDKLEEGRIVVRKARENEKIFTLDEVERSLGTSMTVIADGRKPVAVAGVMGDKLSEVDERTTRVLLECAYFNPVTNRRTARALGMFTEASRRFERGTDFDLMPYAVDRAARLIAEVASGKVARGVIDICPRPLLRNEVRLRRERVKRVLGVDFSEKEIEKLLSGLDFELEKEHKGLFRVKVPSSRTLDVRREVDLIEELARLWGYDRIPVPRRLELTPGTGGINGGPEWELRRKLAGMGYQEVLSSSFVDSKLIEKIYGAGRFEFWRLVAPISKEEDVLRPSLLPMLLACVRRNLNQRRRDLALFEIGNVFDRHPGEKGSGEQRRLALAVTGEYRPVHWSGPAPRQDFFALKGTLESLFDWLKVPPMRFAADSHPVLAPGTAASIVHDGEKIGVIGRLDSGAAAEMDLPAEICLAELDLKPVLASAAMPIYRPVSQFPGSRRDISILLGENTSCADLIEQVRRVSPLVAEVTVFDLYQGDRIPPGKISLALSILFQSRERTLRDEEVDRAFEEISRSLIEKFGVQPR</sequence>
<evidence type="ECO:0000313" key="21">
    <source>
        <dbReference type="Proteomes" id="UP000179129"/>
    </source>
</evidence>
<dbReference type="SMART" id="SM00896">
    <property type="entry name" value="FDX-ACB"/>
    <property type="match status" value="1"/>
</dbReference>
<dbReference type="Pfam" id="PF03483">
    <property type="entry name" value="B3_4"/>
    <property type="match status" value="1"/>
</dbReference>
<dbReference type="SUPFAM" id="SSF46955">
    <property type="entry name" value="Putative DNA-binding domain"/>
    <property type="match status" value="1"/>
</dbReference>
<keyword evidence="10 15" id="KW-0460">Magnesium</keyword>
<dbReference type="SMART" id="SM00874">
    <property type="entry name" value="B5"/>
    <property type="match status" value="1"/>
</dbReference>
<dbReference type="GO" id="GO:0004826">
    <property type="term" value="F:phenylalanine-tRNA ligase activity"/>
    <property type="evidence" value="ECO:0007669"/>
    <property type="project" value="UniProtKB-UniRule"/>
</dbReference>
<feature type="binding site" evidence="15">
    <location>
        <position position="467"/>
    </location>
    <ligand>
        <name>Mg(2+)</name>
        <dbReference type="ChEBI" id="CHEBI:18420"/>
        <note>shared with alpha subunit</note>
    </ligand>
</feature>
<keyword evidence="5 16" id="KW-0820">tRNA-binding</keyword>
<comment type="caution">
    <text evidence="20">The sequence shown here is derived from an EMBL/GenBank/DDBJ whole genome shotgun (WGS) entry which is preliminary data.</text>
</comment>
<accession>A0A1F5Z337</accession>
<gene>
    <name evidence="15" type="primary">pheT</name>
    <name evidence="20" type="ORF">A3F83_10080</name>
</gene>